<dbReference type="SUPFAM" id="SSF69322">
    <property type="entry name" value="Tricorn protease domain 2"/>
    <property type="match status" value="1"/>
</dbReference>
<dbReference type="EMBL" id="KN831810">
    <property type="protein sequence ID" value="KIM36005.1"/>
    <property type="molecule type" value="Genomic_DNA"/>
</dbReference>
<gene>
    <name evidence="1" type="ORF">M413DRAFT_449457</name>
</gene>
<proteinExistence type="predicted"/>
<reference evidence="2" key="2">
    <citation type="submission" date="2015-01" db="EMBL/GenBank/DDBJ databases">
        <title>Evolutionary Origins and Diversification of the Mycorrhizal Mutualists.</title>
        <authorList>
            <consortium name="DOE Joint Genome Institute"/>
            <consortium name="Mycorrhizal Genomics Consortium"/>
            <person name="Kohler A."/>
            <person name="Kuo A."/>
            <person name="Nagy L.G."/>
            <person name="Floudas D."/>
            <person name="Copeland A."/>
            <person name="Barry K.W."/>
            <person name="Cichocki N."/>
            <person name="Veneault-Fourrey C."/>
            <person name="LaButti K."/>
            <person name="Lindquist E.A."/>
            <person name="Lipzen A."/>
            <person name="Lundell T."/>
            <person name="Morin E."/>
            <person name="Murat C."/>
            <person name="Riley R."/>
            <person name="Ohm R."/>
            <person name="Sun H."/>
            <person name="Tunlid A."/>
            <person name="Henrissat B."/>
            <person name="Grigoriev I.V."/>
            <person name="Hibbett D.S."/>
            <person name="Martin F."/>
        </authorList>
    </citation>
    <scope>NUCLEOTIDE SEQUENCE [LARGE SCALE GENOMIC DNA]</scope>
    <source>
        <strain evidence="2">h7</strain>
    </source>
</reference>
<evidence type="ECO:0000313" key="2">
    <source>
        <dbReference type="Proteomes" id="UP000053424"/>
    </source>
</evidence>
<sequence>MVNLDSKSLLRCASVSRSLYLTFHSSSLLQYMAQLALYGMEDTGSDLSYPDISSLLRDHQRAWELLDWKRTVTIEFPAYCQAYELVAGVFARSDGKNLKIFGLPSRTDDGYTIIRTPDIQFLEFAIEPTQDVVAFLELSRHLTQRIHLRNISTNAPLGILSFTIHPSHIFRPILHFADDRLGLHYTSRILIWNWQQGSLILDSSRENLPHPFSDFVFLSRDAFLVTTTALHVYVFNPPSSAILVSTLHLPMTRNHSLSPQITVHSGPLHARPPAGALFTPSSRERIQVLSLEYGLDLKYTMFVHTNTLSRYIERYRNGQAAPQLDVPWDLWGPHGTRFMKHDVPRTWLGYAHGQRMIQKRDTESGTEIDVIDFNYVPSSSALSEPPVNTHPCPIGDNNVRRTTFARSQPTVLPPSTSTVFSGSGSDSPFITEVVTSLPYHVSSVSLPLSFYAFMIDDERVIGVQVDESDIKLTVRL</sequence>
<organism evidence="1 2">
    <name type="scientific">Hebeloma cylindrosporum</name>
    <dbReference type="NCBI Taxonomy" id="76867"/>
    <lineage>
        <taxon>Eukaryota</taxon>
        <taxon>Fungi</taxon>
        <taxon>Dikarya</taxon>
        <taxon>Basidiomycota</taxon>
        <taxon>Agaricomycotina</taxon>
        <taxon>Agaricomycetes</taxon>
        <taxon>Agaricomycetidae</taxon>
        <taxon>Agaricales</taxon>
        <taxon>Agaricineae</taxon>
        <taxon>Hymenogastraceae</taxon>
        <taxon>Hebeloma</taxon>
    </lineage>
</organism>
<accession>A0A0C3BGZ6</accession>
<feature type="non-terminal residue" evidence="1">
    <location>
        <position position="1"/>
    </location>
</feature>
<dbReference type="Proteomes" id="UP000053424">
    <property type="component" value="Unassembled WGS sequence"/>
</dbReference>
<reference evidence="1 2" key="1">
    <citation type="submission" date="2014-04" db="EMBL/GenBank/DDBJ databases">
        <authorList>
            <consortium name="DOE Joint Genome Institute"/>
            <person name="Kuo A."/>
            <person name="Gay G."/>
            <person name="Dore J."/>
            <person name="Kohler A."/>
            <person name="Nagy L.G."/>
            <person name="Floudas D."/>
            <person name="Copeland A."/>
            <person name="Barry K.W."/>
            <person name="Cichocki N."/>
            <person name="Veneault-Fourrey C."/>
            <person name="LaButti K."/>
            <person name="Lindquist E.A."/>
            <person name="Lipzen A."/>
            <person name="Lundell T."/>
            <person name="Morin E."/>
            <person name="Murat C."/>
            <person name="Sun H."/>
            <person name="Tunlid A."/>
            <person name="Henrissat B."/>
            <person name="Grigoriev I.V."/>
            <person name="Hibbett D.S."/>
            <person name="Martin F."/>
            <person name="Nordberg H.P."/>
            <person name="Cantor M.N."/>
            <person name="Hua S.X."/>
        </authorList>
    </citation>
    <scope>NUCLEOTIDE SEQUENCE [LARGE SCALE GENOMIC DNA]</scope>
    <source>
        <strain evidence="2">h7</strain>
    </source>
</reference>
<evidence type="ECO:0000313" key="1">
    <source>
        <dbReference type="EMBL" id="KIM36005.1"/>
    </source>
</evidence>
<dbReference type="OrthoDB" id="2745718at2759"/>
<protein>
    <recommendedName>
        <fullName evidence="3">F-box domain-containing protein</fullName>
    </recommendedName>
</protein>
<evidence type="ECO:0008006" key="3">
    <source>
        <dbReference type="Google" id="ProtNLM"/>
    </source>
</evidence>
<dbReference type="HOGENOM" id="CLU_007279_2_0_1"/>
<keyword evidence="2" id="KW-1185">Reference proteome</keyword>
<name>A0A0C3BGZ6_HEBCY</name>
<dbReference type="STRING" id="686832.A0A0C3BGZ6"/>
<dbReference type="AlphaFoldDB" id="A0A0C3BGZ6"/>